<evidence type="ECO:0000313" key="1">
    <source>
        <dbReference type="EMBL" id="CCH66189.1"/>
    </source>
</evidence>
<keyword evidence="2" id="KW-1185">Reference proteome</keyword>
<dbReference type="EMBL" id="CAIY01000003">
    <property type="protein sequence ID" value="CCH66189.1"/>
    <property type="molecule type" value="Genomic_DNA"/>
</dbReference>
<comment type="caution">
    <text evidence="1">The sequence shown here is derived from an EMBL/GenBank/DDBJ whole genome shotgun (WGS) entry which is preliminary data.</text>
</comment>
<dbReference type="Proteomes" id="UP000053051">
    <property type="component" value="Unassembled WGS sequence"/>
</dbReference>
<reference evidence="1 2" key="1">
    <citation type="submission" date="2012-05" db="EMBL/GenBank/DDBJ databases">
        <authorList>
            <person name="Hilton J."/>
        </authorList>
    </citation>
    <scope>NUCLEOTIDE SEQUENCE [LARGE SCALE GENOMIC DNA]</scope>
    <source>
        <strain evidence="1 2">HH01</strain>
    </source>
</reference>
<reference evidence="2" key="2">
    <citation type="submission" date="2016-01" db="EMBL/GenBank/DDBJ databases">
        <title>Diatom-associated endosymboitic cyanobacterium lacks core nitrogen metabolism enzymes.</title>
        <authorList>
            <person name="Hilton J.A."/>
            <person name="Foster R.A."/>
            <person name="Tripp H.J."/>
            <person name="Carter B.J."/>
            <person name="Zehr J.P."/>
            <person name="Villareal T.A."/>
        </authorList>
    </citation>
    <scope>NUCLEOTIDE SEQUENCE [LARGE SCALE GENOMIC DNA]</scope>
    <source>
        <strain evidence="2">HH01</strain>
    </source>
</reference>
<evidence type="ECO:0000313" key="2">
    <source>
        <dbReference type="Proteomes" id="UP000053051"/>
    </source>
</evidence>
<dbReference type="AlphaFoldDB" id="M1WQ67"/>
<organism evidence="1 2">
    <name type="scientific">Richelia intracellularis HH01</name>
    <dbReference type="NCBI Taxonomy" id="1165094"/>
    <lineage>
        <taxon>Bacteria</taxon>
        <taxon>Bacillati</taxon>
        <taxon>Cyanobacteriota</taxon>
        <taxon>Cyanophyceae</taxon>
        <taxon>Nostocales</taxon>
        <taxon>Nostocaceae</taxon>
        <taxon>Richelia</taxon>
    </lineage>
</organism>
<sequence length="41" mass="4828">MGRSISLELSQKFRKFYSELTEYFLQAGNCLHDEEPHHGDN</sequence>
<protein>
    <submittedName>
        <fullName evidence="1">Uncharacterized protein</fullName>
    </submittedName>
</protein>
<name>M1WQ67_9NOST</name>
<accession>M1WQ67</accession>
<proteinExistence type="predicted"/>
<gene>
    <name evidence="1" type="ORF">RINTHH_340</name>
</gene>